<dbReference type="InterPro" id="IPR036388">
    <property type="entry name" value="WH-like_DNA-bd_sf"/>
</dbReference>
<dbReference type="InterPro" id="IPR013249">
    <property type="entry name" value="RNA_pol_sigma70_r4_t2"/>
</dbReference>
<organism evidence="7 8">
    <name type="scientific">Desulfitobacterium dehalogenans</name>
    <dbReference type="NCBI Taxonomy" id="36854"/>
    <lineage>
        <taxon>Bacteria</taxon>
        <taxon>Bacillati</taxon>
        <taxon>Bacillota</taxon>
        <taxon>Clostridia</taxon>
        <taxon>Eubacteriales</taxon>
        <taxon>Desulfitobacteriaceae</taxon>
        <taxon>Desulfitobacterium</taxon>
    </lineage>
</organism>
<evidence type="ECO:0000256" key="2">
    <source>
        <dbReference type="ARBA" id="ARBA00023015"/>
    </source>
</evidence>
<evidence type="ECO:0000313" key="7">
    <source>
        <dbReference type="EMBL" id="HHY26923.1"/>
    </source>
</evidence>
<dbReference type="InterPro" id="IPR013325">
    <property type="entry name" value="RNA_pol_sigma_r2"/>
</dbReference>
<evidence type="ECO:0000256" key="3">
    <source>
        <dbReference type="ARBA" id="ARBA00023082"/>
    </source>
</evidence>
<dbReference type="GO" id="GO:0006352">
    <property type="term" value="P:DNA-templated transcription initiation"/>
    <property type="evidence" value="ECO:0007669"/>
    <property type="project" value="InterPro"/>
</dbReference>
<keyword evidence="3" id="KW-0731">Sigma factor</keyword>
<dbReference type="Gene3D" id="1.10.1740.10">
    <property type="match status" value="1"/>
</dbReference>
<dbReference type="AlphaFoldDB" id="A0A7C6Z4D6"/>
<dbReference type="CDD" id="cd06171">
    <property type="entry name" value="Sigma70_r4"/>
    <property type="match status" value="1"/>
</dbReference>
<dbReference type="NCBIfam" id="TIGR02937">
    <property type="entry name" value="sigma70-ECF"/>
    <property type="match status" value="1"/>
</dbReference>
<dbReference type="PANTHER" id="PTHR43133:SF51">
    <property type="entry name" value="RNA POLYMERASE SIGMA FACTOR"/>
    <property type="match status" value="1"/>
</dbReference>
<evidence type="ECO:0000256" key="4">
    <source>
        <dbReference type="ARBA" id="ARBA00023163"/>
    </source>
</evidence>
<sequence>MGVFGGKGVDKKTYVAFITDYKSMMYRIAFGYLGDEAKALEAVDEAVYLGYVHRKELREPSFFKTWLTRILINECYRILRMDKREVIMEVLPEQGQSFPEGTLSIKLAVQALPEDIRKVIVLRYFGGYTIADTAIILGIPEGTVATRSRKALKVLRVELSEEEGGDCYDRR</sequence>
<protein>
    <submittedName>
        <fullName evidence="7">Sigma-70 family RNA polymerase sigma factor</fullName>
    </submittedName>
</protein>
<dbReference type="SUPFAM" id="SSF88946">
    <property type="entry name" value="Sigma2 domain of RNA polymerase sigma factors"/>
    <property type="match status" value="1"/>
</dbReference>
<comment type="caution">
    <text evidence="7">The sequence shown here is derived from an EMBL/GenBank/DDBJ whole genome shotgun (WGS) entry which is preliminary data.</text>
</comment>
<dbReference type="InterPro" id="IPR039425">
    <property type="entry name" value="RNA_pol_sigma-70-like"/>
</dbReference>
<feature type="domain" description="RNA polymerase sigma factor 70 region 4 type 2" evidence="6">
    <location>
        <begin position="104"/>
        <end position="153"/>
    </location>
</feature>
<dbReference type="EMBL" id="DUTF01000214">
    <property type="protein sequence ID" value="HHY26923.1"/>
    <property type="molecule type" value="Genomic_DNA"/>
</dbReference>
<feature type="domain" description="RNA polymerase sigma-70 region 2" evidence="5">
    <location>
        <begin position="18"/>
        <end position="84"/>
    </location>
</feature>
<dbReference type="SUPFAM" id="SSF88659">
    <property type="entry name" value="Sigma3 and sigma4 domains of RNA polymerase sigma factors"/>
    <property type="match status" value="1"/>
</dbReference>
<dbReference type="InterPro" id="IPR014284">
    <property type="entry name" value="RNA_pol_sigma-70_dom"/>
</dbReference>
<dbReference type="Pfam" id="PF04542">
    <property type="entry name" value="Sigma70_r2"/>
    <property type="match status" value="1"/>
</dbReference>
<dbReference type="PANTHER" id="PTHR43133">
    <property type="entry name" value="RNA POLYMERASE ECF-TYPE SIGMA FACTO"/>
    <property type="match status" value="1"/>
</dbReference>
<name>A0A7C6Z4D6_9FIRM</name>
<dbReference type="GO" id="GO:0003677">
    <property type="term" value="F:DNA binding"/>
    <property type="evidence" value="ECO:0007669"/>
    <property type="project" value="InterPro"/>
</dbReference>
<dbReference type="InterPro" id="IPR013324">
    <property type="entry name" value="RNA_pol_sigma_r3/r4-like"/>
</dbReference>
<reference evidence="7 8" key="1">
    <citation type="journal article" date="2020" name="Biotechnol. Biofuels">
        <title>New insights from the biogas microbiome by comprehensive genome-resolved metagenomics of nearly 1600 species originating from multiple anaerobic digesters.</title>
        <authorList>
            <person name="Campanaro S."/>
            <person name="Treu L."/>
            <person name="Rodriguez-R L.M."/>
            <person name="Kovalovszki A."/>
            <person name="Ziels R.M."/>
            <person name="Maus I."/>
            <person name="Zhu X."/>
            <person name="Kougias P.G."/>
            <person name="Basile A."/>
            <person name="Luo G."/>
            <person name="Schluter A."/>
            <person name="Konstantinidis K.T."/>
            <person name="Angelidaki I."/>
        </authorList>
    </citation>
    <scope>NUCLEOTIDE SEQUENCE [LARGE SCALE GENOMIC DNA]</scope>
    <source>
        <strain evidence="7">AS05jafATM_4</strain>
    </source>
</reference>
<evidence type="ECO:0000256" key="1">
    <source>
        <dbReference type="ARBA" id="ARBA00010641"/>
    </source>
</evidence>
<comment type="similarity">
    <text evidence="1">Belongs to the sigma-70 factor family. ECF subfamily.</text>
</comment>
<keyword evidence="2" id="KW-0805">Transcription regulation</keyword>
<dbReference type="GO" id="GO:0016987">
    <property type="term" value="F:sigma factor activity"/>
    <property type="evidence" value="ECO:0007669"/>
    <property type="project" value="UniProtKB-KW"/>
</dbReference>
<accession>A0A7C6Z4D6</accession>
<dbReference type="InterPro" id="IPR007627">
    <property type="entry name" value="RNA_pol_sigma70_r2"/>
</dbReference>
<dbReference type="Proteomes" id="UP000553059">
    <property type="component" value="Unassembled WGS sequence"/>
</dbReference>
<evidence type="ECO:0000259" key="6">
    <source>
        <dbReference type="Pfam" id="PF08281"/>
    </source>
</evidence>
<evidence type="ECO:0000259" key="5">
    <source>
        <dbReference type="Pfam" id="PF04542"/>
    </source>
</evidence>
<keyword evidence="4" id="KW-0804">Transcription</keyword>
<dbReference type="Gene3D" id="1.10.10.10">
    <property type="entry name" value="Winged helix-like DNA-binding domain superfamily/Winged helix DNA-binding domain"/>
    <property type="match status" value="1"/>
</dbReference>
<proteinExistence type="inferred from homology"/>
<evidence type="ECO:0000313" key="8">
    <source>
        <dbReference type="Proteomes" id="UP000553059"/>
    </source>
</evidence>
<dbReference type="Pfam" id="PF08281">
    <property type="entry name" value="Sigma70_r4_2"/>
    <property type="match status" value="1"/>
</dbReference>
<gene>
    <name evidence="7" type="ORF">GX523_09325</name>
</gene>